<dbReference type="Proteomes" id="UP000028002">
    <property type="component" value="Unassembled WGS sequence"/>
</dbReference>
<protein>
    <submittedName>
        <fullName evidence="1">Uncharacterized protein</fullName>
    </submittedName>
</protein>
<gene>
    <name evidence="1" type="ORF">MEG1DRAFT_02871</name>
</gene>
<dbReference type="EMBL" id="JGVH01000049">
    <property type="protein sequence ID" value="KER02417.1"/>
    <property type="molecule type" value="Genomic_DNA"/>
</dbReference>
<dbReference type="AlphaFoldDB" id="A0A081RUR4"/>
<evidence type="ECO:0000313" key="1">
    <source>
        <dbReference type="EMBL" id="KER02417.1"/>
    </source>
</evidence>
<dbReference type="RefSeq" id="WP_036840019.1">
    <property type="nucleotide sequence ID" value="NZ_CAWLUD010000049.1"/>
</dbReference>
<proteinExistence type="predicted"/>
<reference evidence="1 2" key="1">
    <citation type="submission" date="2014-03" db="EMBL/GenBank/DDBJ databases">
        <title>Draft Genome of Photorhabdus temperata Meg1.</title>
        <authorList>
            <person name="Hurst S.G.IV."/>
            <person name="Morris K."/>
            <person name="Thomas K."/>
            <person name="Tisa L.S."/>
        </authorList>
    </citation>
    <scope>NUCLEOTIDE SEQUENCE [LARGE SCALE GENOMIC DNA]</scope>
    <source>
        <strain evidence="1 2">Meg1</strain>
    </source>
</reference>
<comment type="caution">
    <text evidence="1">The sequence shown here is derived from an EMBL/GenBank/DDBJ whole genome shotgun (WGS) entry which is preliminary data.</text>
</comment>
<name>A0A081RUR4_PHOTE</name>
<accession>A0A081RUR4</accession>
<organism evidence="1 2">
    <name type="scientific">Photorhabdus temperata subsp. temperata Meg1</name>
    <dbReference type="NCBI Taxonomy" id="1393735"/>
    <lineage>
        <taxon>Bacteria</taxon>
        <taxon>Pseudomonadati</taxon>
        <taxon>Pseudomonadota</taxon>
        <taxon>Gammaproteobacteria</taxon>
        <taxon>Enterobacterales</taxon>
        <taxon>Morganellaceae</taxon>
        <taxon>Photorhabdus</taxon>
    </lineage>
</organism>
<dbReference type="PATRIC" id="fig|1393735.3.peg.2923"/>
<evidence type="ECO:0000313" key="2">
    <source>
        <dbReference type="Proteomes" id="UP000028002"/>
    </source>
</evidence>
<sequence>MAMSGKLMKASAWGIREFEKDSIPDNRTIKHWIEIGKLKGKIIDGSVWVSSSERWGVDSVISSCVNQLIRDS</sequence>